<accession>A0AAD3D3Y1</accession>
<dbReference type="GO" id="GO:0005730">
    <property type="term" value="C:nucleolus"/>
    <property type="evidence" value="ECO:0007669"/>
    <property type="project" value="TreeGrafter"/>
</dbReference>
<dbReference type="Pfam" id="PF22600">
    <property type="entry name" value="MTPAP-like_central"/>
    <property type="match status" value="1"/>
</dbReference>
<dbReference type="GO" id="GO:0031499">
    <property type="term" value="C:TRAMP complex"/>
    <property type="evidence" value="ECO:0007669"/>
    <property type="project" value="TreeGrafter"/>
</dbReference>
<feature type="region of interest" description="Disordered" evidence="1">
    <location>
        <begin position="123"/>
        <end position="169"/>
    </location>
</feature>
<feature type="compositionally biased region" description="Basic residues" evidence="1">
    <location>
        <begin position="693"/>
        <end position="704"/>
    </location>
</feature>
<dbReference type="PANTHER" id="PTHR23092:SF15">
    <property type="entry name" value="INACTIVE NON-CANONICAL POLY(A) RNA POLYMERASE PROTEIN TRF4-2-RELATED"/>
    <property type="match status" value="1"/>
</dbReference>
<dbReference type="Gene3D" id="1.10.1410.10">
    <property type="match status" value="1"/>
</dbReference>
<feature type="compositionally biased region" description="Basic and acidic residues" evidence="1">
    <location>
        <begin position="548"/>
        <end position="587"/>
    </location>
</feature>
<dbReference type="GO" id="GO:1990817">
    <property type="term" value="F:poly(A) RNA polymerase activity"/>
    <property type="evidence" value="ECO:0007669"/>
    <property type="project" value="InterPro"/>
</dbReference>
<feature type="compositionally biased region" description="Basic residues" evidence="1">
    <location>
        <begin position="532"/>
        <end position="547"/>
    </location>
</feature>
<feature type="region of interest" description="Disordered" evidence="1">
    <location>
        <begin position="28"/>
        <end position="53"/>
    </location>
</feature>
<feature type="region of interest" description="Disordered" evidence="1">
    <location>
        <begin position="1127"/>
        <end position="1183"/>
    </location>
</feature>
<dbReference type="Proteomes" id="UP001054902">
    <property type="component" value="Unassembled WGS sequence"/>
</dbReference>
<name>A0AAD3D3Y1_9STRA</name>
<feature type="compositionally biased region" description="Polar residues" evidence="1">
    <location>
        <begin position="624"/>
        <end position="645"/>
    </location>
</feature>
<feature type="compositionally biased region" description="Polar residues" evidence="1">
    <location>
        <begin position="818"/>
        <end position="837"/>
    </location>
</feature>
<feature type="domain" description="Poly(A) RNA polymerase mitochondrial-like central palm" evidence="2">
    <location>
        <begin position="949"/>
        <end position="1099"/>
    </location>
</feature>
<feature type="compositionally biased region" description="Basic and acidic residues" evidence="1">
    <location>
        <begin position="1020"/>
        <end position="1029"/>
    </location>
</feature>
<dbReference type="GO" id="GO:0031123">
    <property type="term" value="P:RNA 3'-end processing"/>
    <property type="evidence" value="ECO:0007669"/>
    <property type="project" value="TreeGrafter"/>
</dbReference>
<dbReference type="SUPFAM" id="SSF81631">
    <property type="entry name" value="PAP/OAS1 substrate-binding domain"/>
    <property type="match status" value="1"/>
</dbReference>
<dbReference type="PANTHER" id="PTHR23092">
    <property type="entry name" value="POLY(A) RNA POLYMERASE"/>
    <property type="match status" value="1"/>
</dbReference>
<feature type="compositionally biased region" description="Acidic residues" evidence="1">
    <location>
        <begin position="652"/>
        <end position="662"/>
    </location>
</feature>
<dbReference type="SUPFAM" id="SSF81301">
    <property type="entry name" value="Nucleotidyltransferase"/>
    <property type="match status" value="1"/>
</dbReference>
<feature type="compositionally biased region" description="Polar residues" evidence="1">
    <location>
        <begin position="781"/>
        <end position="801"/>
    </location>
</feature>
<feature type="region of interest" description="Disordered" evidence="1">
    <location>
        <begin position="1290"/>
        <end position="1401"/>
    </location>
</feature>
<dbReference type="InterPro" id="IPR045862">
    <property type="entry name" value="Trf4-like"/>
</dbReference>
<feature type="compositionally biased region" description="Polar residues" evidence="1">
    <location>
        <begin position="854"/>
        <end position="866"/>
    </location>
</feature>
<dbReference type="InterPro" id="IPR054708">
    <property type="entry name" value="MTPAP-like_central"/>
</dbReference>
<evidence type="ECO:0000259" key="2">
    <source>
        <dbReference type="Pfam" id="PF22600"/>
    </source>
</evidence>
<feature type="region of interest" description="Disordered" evidence="1">
    <location>
        <begin position="1020"/>
        <end position="1045"/>
    </location>
</feature>
<feature type="compositionally biased region" description="Low complexity" evidence="1">
    <location>
        <begin position="237"/>
        <end position="247"/>
    </location>
</feature>
<feature type="compositionally biased region" description="Polar residues" evidence="1">
    <location>
        <begin position="1372"/>
        <end position="1392"/>
    </location>
</feature>
<feature type="compositionally biased region" description="Low complexity" evidence="1">
    <location>
        <begin position="593"/>
        <end position="606"/>
    </location>
</feature>
<feature type="compositionally biased region" description="Low complexity" evidence="1">
    <location>
        <begin position="904"/>
        <end position="916"/>
    </location>
</feature>
<dbReference type="Gene3D" id="3.30.460.10">
    <property type="entry name" value="Beta Polymerase, domain 2"/>
    <property type="match status" value="1"/>
</dbReference>
<feature type="region of interest" description="Disordered" evidence="1">
    <location>
        <begin position="228"/>
        <end position="247"/>
    </location>
</feature>
<feature type="compositionally biased region" description="Polar residues" evidence="1">
    <location>
        <begin position="1294"/>
        <end position="1311"/>
    </location>
</feature>
<feature type="compositionally biased region" description="Basic and acidic residues" evidence="1">
    <location>
        <begin position="664"/>
        <end position="674"/>
    </location>
</feature>
<evidence type="ECO:0000313" key="4">
    <source>
        <dbReference type="Proteomes" id="UP001054902"/>
    </source>
</evidence>
<keyword evidence="4" id="KW-1185">Reference proteome</keyword>
<protein>
    <recommendedName>
        <fullName evidence="2">Poly(A) RNA polymerase mitochondrial-like central palm domain-containing protein</fullName>
    </recommendedName>
</protein>
<feature type="region of interest" description="Disordered" evidence="1">
    <location>
        <begin position="1534"/>
        <end position="1557"/>
    </location>
</feature>
<feature type="compositionally biased region" description="Low complexity" evidence="1">
    <location>
        <begin position="676"/>
        <end position="686"/>
    </location>
</feature>
<reference evidence="3 4" key="1">
    <citation type="journal article" date="2021" name="Sci. Rep.">
        <title>The genome of the diatom Chaetoceros tenuissimus carries an ancient integrated fragment of an extant virus.</title>
        <authorList>
            <person name="Hongo Y."/>
            <person name="Kimura K."/>
            <person name="Takaki Y."/>
            <person name="Yoshida Y."/>
            <person name="Baba S."/>
            <person name="Kobayashi G."/>
            <person name="Nagasaki K."/>
            <person name="Hano T."/>
            <person name="Tomaru Y."/>
        </authorList>
    </citation>
    <scope>NUCLEOTIDE SEQUENCE [LARGE SCALE GENOMIC DNA]</scope>
    <source>
        <strain evidence="3 4">NIES-3715</strain>
    </source>
</reference>
<sequence>MKGAEAETSSTPSSRNSPLCVEFSFHEKGKLNSTQQHSTVETTNEMTSSKTSLDPRSWFQSLSAEEKAKAICLGDRKFIKLFLESTRGSANSKSVEITKKIRIESVEQILGSDRSKPVEATVFSQPKNMGPVESNSSKQNSLEQGKEKLGEDENEEKESVSCPPGESPRLVTEAHEHIIQDEDSFEKEEACTEEKEDQGTTIHFETGIKITIPHNSQANKKVIANVNQGKKAATPPVQSTSSTDTTEEQVSTNEVHQHVEFGALKNNSSSSTITESKKFANRAMKESSYRSSSSTIQKNLRFVFSASQKFSRTNSNSTHKESLLLTLDPTYLSNDQFLDDAENIIETRCGSKYSFLSEEFRIQGENNDSSLHWFSQCLDSEGKETSFVVLLLARIEQAILESYRSYRGMKRVKKENLPSYLRVKLCSKVILTELFKTKKSLLEYNLLGYEVDISHFSIKPIQIQDLLMVPCDKLYATYNPDLKTPPSSDPVDALVFKWNRVITAAEEVVNKSRPPTDNEVMELFAEDTSIKKSNKKKKKKRKKKNNKTKVENQNDKSENTKDDLSKKEEPKLDISKVQQETESKTESSADCGTSSSSVVSAVSQSSSKKKSTKEKQTQTLQSSRNDASTETTTISKVNGVQSVLSTGRIEESSQDQNDEGWETVESKKNREKKNSSNKQNEKSNSQGGSGSSRKSKSKKNRNRNRQKDKEQAKANLDSLEEGIAKRGTNTTKALMEERNKRQGSGNKKKVEARPAVPAKQTSKNGATIRDVVLGNLGGTGNSRFPSTENAGTQSRSSVGTNTKDKASNPSSKKKNLVADQNTASTLQETVSATSRSCANAEDSAKATSKRIPLSTKSSIDATNNNLEGRDNSSDSTCDDMGRSLATSTKKSAAPPLQTLVGPGNLNSANSSVASSLEAPHATRHGANKHASSKENDVGYHLLKVCERLSADMNSFMTRRSLALAQRRQERGALLASLQETVQSIWMENCHVEMYGSCATKLDLPSSDLDVVVCGFNSIDKESSKKKSGSDENEDTGTSPGTSMNSDMQAYANQFYPPLSVNGTRVYRLASELERVPWAVQVKAIPTASVPVIKILADPSRLPGAAGADWMIQQQQMAAAAVAATDMNSGKMPVSQSSSNHKEGSSFGDENEDDENEQTNSNGINHHMPSITHPNQPTSYHTAIPPWRGADVMNGLLSLDITFEGPEHGGLGSTAFSEKIVKEACLETGLPPEQTPVVQVLMVIKELLAQRRLNEPFSGGLSSYAILLLVVAVVKERRIIKKELEKIEKQRQAVEGSSVNQEGVVDSKSTVWPSEKFSKGKAHPEKKNEATAVPSLPKRSSWASIAMKSSSNHTQTDDDDNDDEIVSKKTEDAQPSVSSKAEVKSTTAKSVGNETGIKDSTFFPQGSNDVLEVLCSGEQTAGKLLMHFLLFYGRHFDAMATCIDVSGTHHPDYKIKQQSKMHASMQLSPFTVRKAGGSYNPITEMYTVDPVIVYDPLEGAESNNVARSCYAWENIRWTFEQCYNTLSGVVELGAGSSNNRSRSKTWPQQENAFEKQSSSQVDELSPLLELLLSF</sequence>
<comment type="caution">
    <text evidence="3">The sequence shown here is derived from an EMBL/GenBank/DDBJ whole genome shotgun (WGS) entry which is preliminary data.</text>
</comment>
<dbReference type="GO" id="GO:0003729">
    <property type="term" value="F:mRNA binding"/>
    <property type="evidence" value="ECO:0007669"/>
    <property type="project" value="TreeGrafter"/>
</dbReference>
<proteinExistence type="predicted"/>
<organism evidence="3 4">
    <name type="scientific">Chaetoceros tenuissimus</name>
    <dbReference type="NCBI Taxonomy" id="426638"/>
    <lineage>
        <taxon>Eukaryota</taxon>
        <taxon>Sar</taxon>
        <taxon>Stramenopiles</taxon>
        <taxon>Ochrophyta</taxon>
        <taxon>Bacillariophyta</taxon>
        <taxon>Coscinodiscophyceae</taxon>
        <taxon>Chaetocerotophycidae</taxon>
        <taxon>Chaetocerotales</taxon>
        <taxon>Chaetocerotaceae</taxon>
        <taxon>Chaetoceros</taxon>
    </lineage>
</organism>
<feature type="compositionally biased region" description="Polar residues" evidence="1">
    <location>
        <begin position="1171"/>
        <end position="1180"/>
    </location>
</feature>
<dbReference type="CDD" id="cd05402">
    <property type="entry name" value="NT_PAP_TUTase"/>
    <property type="match status" value="1"/>
</dbReference>
<feature type="compositionally biased region" description="Basic and acidic residues" evidence="1">
    <location>
        <begin position="1315"/>
        <end position="1328"/>
    </location>
</feature>
<dbReference type="InterPro" id="IPR043519">
    <property type="entry name" value="NT_sf"/>
</dbReference>
<dbReference type="GO" id="GO:0043634">
    <property type="term" value="P:polyadenylation-dependent ncRNA catabolic process"/>
    <property type="evidence" value="ECO:0007669"/>
    <property type="project" value="TreeGrafter"/>
</dbReference>
<feature type="compositionally biased region" description="Low complexity" evidence="1">
    <location>
        <begin position="1339"/>
        <end position="1350"/>
    </location>
</feature>
<feature type="compositionally biased region" description="Polar residues" evidence="1">
    <location>
        <begin position="1035"/>
        <end position="1045"/>
    </location>
</feature>
<feature type="compositionally biased region" description="Polar residues" evidence="1">
    <location>
        <begin position="31"/>
        <end position="53"/>
    </location>
</feature>
<feature type="region of interest" description="Disordered" evidence="1">
    <location>
        <begin position="531"/>
        <end position="933"/>
    </location>
</feature>
<dbReference type="EMBL" id="BLLK01000058">
    <property type="protein sequence ID" value="GFH57447.1"/>
    <property type="molecule type" value="Genomic_DNA"/>
</dbReference>
<gene>
    <name evidence="3" type="ORF">CTEN210_13923</name>
</gene>
<evidence type="ECO:0000313" key="3">
    <source>
        <dbReference type="EMBL" id="GFH57447.1"/>
    </source>
</evidence>
<evidence type="ECO:0000256" key="1">
    <source>
        <dbReference type="SAM" id="MobiDB-lite"/>
    </source>
</evidence>
<feature type="compositionally biased region" description="Polar residues" evidence="1">
    <location>
        <begin position="123"/>
        <end position="143"/>
    </location>
</feature>